<protein>
    <submittedName>
        <fullName evidence="1">Uncharacterized protein</fullName>
    </submittedName>
</protein>
<comment type="caution">
    <text evidence="1">The sequence shown here is derived from an EMBL/GenBank/DDBJ whole genome shotgun (WGS) entry which is preliminary data.</text>
</comment>
<dbReference type="EMBL" id="CM042046">
    <property type="protein sequence ID" value="KAI3676239.1"/>
    <property type="molecule type" value="Genomic_DNA"/>
</dbReference>
<evidence type="ECO:0000313" key="1">
    <source>
        <dbReference type="EMBL" id="KAI3676239.1"/>
    </source>
</evidence>
<name>A0ACB8XWZ3_9ASTR</name>
<gene>
    <name evidence="1" type="ORF">L1987_85841</name>
</gene>
<sequence length="109" mass="12723">MIIYTFLNKLGDIVIDAMNKQLEGLTFEESSKEDEEEEEKELFFRNENDLDNIDNEDEPTKTEVPLAHLQKSMMNLVELPMRNEVNNEKANNIEQNIKAFAKAYVKVNK</sequence>
<proteinExistence type="predicted"/>
<accession>A0ACB8XWZ3</accession>
<reference evidence="2" key="1">
    <citation type="journal article" date="2022" name="Mol. Ecol. Resour.">
        <title>The genomes of chicory, endive, great burdock and yacon provide insights into Asteraceae palaeo-polyploidization history and plant inulin production.</title>
        <authorList>
            <person name="Fan W."/>
            <person name="Wang S."/>
            <person name="Wang H."/>
            <person name="Wang A."/>
            <person name="Jiang F."/>
            <person name="Liu H."/>
            <person name="Zhao H."/>
            <person name="Xu D."/>
            <person name="Zhang Y."/>
        </authorList>
    </citation>
    <scope>NUCLEOTIDE SEQUENCE [LARGE SCALE GENOMIC DNA]</scope>
    <source>
        <strain evidence="2">cv. Yunnan</strain>
    </source>
</reference>
<organism evidence="1 2">
    <name type="scientific">Smallanthus sonchifolius</name>
    <dbReference type="NCBI Taxonomy" id="185202"/>
    <lineage>
        <taxon>Eukaryota</taxon>
        <taxon>Viridiplantae</taxon>
        <taxon>Streptophyta</taxon>
        <taxon>Embryophyta</taxon>
        <taxon>Tracheophyta</taxon>
        <taxon>Spermatophyta</taxon>
        <taxon>Magnoliopsida</taxon>
        <taxon>eudicotyledons</taxon>
        <taxon>Gunneridae</taxon>
        <taxon>Pentapetalae</taxon>
        <taxon>asterids</taxon>
        <taxon>campanulids</taxon>
        <taxon>Asterales</taxon>
        <taxon>Asteraceae</taxon>
        <taxon>Asteroideae</taxon>
        <taxon>Heliantheae alliance</taxon>
        <taxon>Millerieae</taxon>
        <taxon>Smallanthus</taxon>
    </lineage>
</organism>
<dbReference type="Proteomes" id="UP001056120">
    <property type="component" value="Linkage Group LG29"/>
</dbReference>
<reference evidence="1 2" key="2">
    <citation type="journal article" date="2022" name="Mol. Ecol. Resour.">
        <title>The genomes of chicory, endive, great burdock and yacon provide insights into Asteraceae paleo-polyploidization history and plant inulin production.</title>
        <authorList>
            <person name="Fan W."/>
            <person name="Wang S."/>
            <person name="Wang H."/>
            <person name="Wang A."/>
            <person name="Jiang F."/>
            <person name="Liu H."/>
            <person name="Zhao H."/>
            <person name="Xu D."/>
            <person name="Zhang Y."/>
        </authorList>
    </citation>
    <scope>NUCLEOTIDE SEQUENCE [LARGE SCALE GENOMIC DNA]</scope>
    <source>
        <strain evidence="2">cv. Yunnan</strain>
        <tissue evidence="1">Leaves</tissue>
    </source>
</reference>
<evidence type="ECO:0000313" key="2">
    <source>
        <dbReference type="Proteomes" id="UP001056120"/>
    </source>
</evidence>
<keyword evidence="2" id="KW-1185">Reference proteome</keyword>